<dbReference type="Pfam" id="PF03184">
    <property type="entry name" value="DDE_1"/>
    <property type="match status" value="1"/>
</dbReference>
<dbReference type="GO" id="GO:0003676">
    <property type="term" value="F:nucleic acid binding"/>
    <property type="evidence" value="ECO:0007669"/>
    <property type="project" value="InterPro"/>
</dbReference>
<feature type="domain" description="DDE-1" evidence="1">
    <location>
        <begin position="123"/>
        <end position="237"/>
    </location>
</feature>
<sequence length="382" mass="44442">MQQWAQEQLGIALRRSTTQRIENMDVEMFMRINPSRKKSRSVKFPLFEKTHIEFILAKQDVICLSYDFILETALRLREQPKISESELQLSNDWLKTQAEARRRNVGHRKCEFTTLLQVIDVEKKGEDYFESLKAWMNTTNLTKWLRKFNLLMHERHALLLLDNASSHKAICKHYNVCAILYDLLSDFAQIMLLFFYVQGIIRSCKARYKKLFLRWRLYLVESNTVRKLTLLEAIEFSIARLIDAIFNAEFQSNNDYILTSIPFQQECAQLAELMAAIGIRASIDAYIDAEDVEVAHEPPLAKLHCSESDASDALSDHAPVVTTAEALRCCIQLRSYFIRQDQDTSQDKAQLNKLIKCVRQRKVKTAKQRNVDFSFKPVETSS</sequence>
<accession>F0WKW6</accession>
<name>F0WKW6_9STRA</name>
<dbReference type="HOGENOM" id="CLU_724451_0_0_1"/>
<gene>
    <name evidence="2" type="primary">AlNc14C138G7156</name>
    <name evidence="2" type="ORF">ALNC14_080680</name>
</gene>
<reference evidence="2" key="1">
    <citation type="journal article" date="2011" name="PLoS Biol.">
        <title>Gene gain and loss during evolution of obligate parasitism in the white rust pathogen of Arabidopsis thaliana.</title>
        <authorList>
            <person name="Kemen E."/>
            <person name="Gardiner A."/>
            <person name="Schultz-Larsen T."/>
            <person name="Kemen A.C."/>
            <person name="Balmuth A.L."/>
            <person name="Robert-Seilaniantz A."/>
            <person name="Bailey K."/>
            <person name="Holub E."/>
            <person name="Studholme D.J."/>
            <person name="Maclean D."/>
            <person name="Jones J.D."/>
        </authorList>
    </citation>
    <scope>NUCLEOTIDE SEQUENCE</scope>
</reference>
<reference evidence="2" key="2">
    <citation type="submission" date="2011-02" db="EMBL/GenBank/DDBJ databases">
        <authorList>
            <person name="MacLean D."/>
        </authorList>
    </citation>
    <scope>NUCLEOTIDE SEQUENCE</scope>
</reference>
<proteinExistence type="predicted"/>
<dbReference type="AlphaFoldDB" id="F0WKW6"/>
<dbReference type="InterPro" id="IPR004875">
    <property type="entry name" value="DDE_SF_endonuclease_dom"/>
</dbReference>
<protein>
    <submittedName>
        <fullName evidence="2">AlNc14C138G7156 protein</fullName>
    </submittedName>
</protein>
<evidence type="ECO:0000313" key="2">
    <source>
        <dbReference type="EMBL" id="CCA21925.1"/>
    </source>
</evidence>
<evidence type="ECO:0000259" key="1">
    <source>
        <dbReference type="Pfam" id="PF03184"/>
    </source>
</evidence>
<dbReference type="EMBL" id="FR824183">
    <property type="protein sequence ID" value="CCA21925.1"/>
    <property type="molecule type" value="Genomic_DNA"/>
</dbReference>
<organism evidence="2">
    <name type="scientific">Albugo laibachii Nc14</name>
    <dbReference type="NCBI Taxonomy" id="890382"/>
    <lineage>
        <taxon>Eukaryota</taxon>
        <taxon>Sar</taxon>
        <taxon>Stramenopiles</taxon>
        <taxon>Oomycota</taxon>
        <taxon>Peronosporomycetes</taxon>
        <taxon>Albuginales</taxon>
        <taxon>Albuginaceae</taxon>
        <taxon>Albugo</taxon>
    </lineage>
</organism>